<reference evidence="6 7" key="1">
    <citation type="submission" date="2018-04" db="EMBL/GenBank/DDBJ databases">
        <title>Genomic Encyclopedia of Archaeal and Bacterial Type Strains, Phase II (KMG-II): from individual species to whole genera.</title>
        <authorList>
            <person name="Goeker M."/>
        </authorList>
    </citation>
    <scope>NUCLEOTIDE SEQUENCE [LARGE SCALE GENOMIC DNA]</scope>
    <source>
        <strain evidence="6 7">DSM 22902</strain>
    </source>
</reference>
<feature type="binding site" evidence="4">
    <location>
        <begin position="3"/>
        <end position="7"/>
    </location>
    <ligand>
        <name>ATP</name>
        <dbReference type="ChEBI" id="CHEBI:30616"/>
    </ligand>
</feature>
<dbReference type="RefSeq" id="WP_107782414.1">
    <property type="nucleotide sequence ID" value="NZ_QBKG01000009.1"/>
</dbReference>
<evidence type="ECO:0000256" key="5">
    <source>
        <dbReference type="RuleBase" id="RU361279"/>
    </source>
</evidence>
<dbReference type="EC" id="6.3.3.2" evidence="5"/>
<keyword evidence="2 4" id="KW-0547">Nucleotide-binding</keyword>
<feature type="binding site" evidence="4">
    <location>
        <position position="55"/>
    </location>
    <ligand>
        <name>substrate</name>
    </ligand>
</feature>
<protein>
    <recommendedName>
        <fullName evidence="5">5-formyltetrahydrofolate cyclo-ligase</fullName>
        <ecNumber evidence="5">6.3.3.2</ecNumber>
    </recommendedName>
</protein>
<feature type="binding site" evidence="4">
    <location>
        <position position="48"/>
    </location>
    <ligand>
        <name>substrate</name>
    </ligand>
</feature>
<dbReference type="NCBIfam" id="TIGR02727">
    <property type="entry name" value="MTHFS_bact"/>
    <property type="match status" value="1"/>
</dbReference>
<dbReference type="GO" id="GO:0030272">
    <property type="term" value="F:5-formyltetrahydrofolate cyclo-ligase activity"/>
    <property type="evidence" value="ECO:0007669"/>
    <property type="project" value="UniProtKB-EC"/>
</dbReference>
<comment type="similarity">
    <text evidence="1 5">Belongs to the 5-formyltetrahydrofolate cyclo-ligase family.</text>
</comment>
<keyword evidence="5" id="KW-0460">Magnesium</keyword>
<dbReference type="PANTHER" id="PTHR23407">
    <property type="entry name" value="ATPASE INHIBITOR/5-FORMYLTETRAHYDROFOLATE CYCLO-LIGASE"/>
    <property type="match status" value="1"/>
</dbReference>
<dbReference type="GO" id="GO:0005524">
    <property type="term" value="F:ATP binding"/>
    <property type="evidence" value="ECO:0007669"/>
    <property type="project" value="UniProtKB-KW"/>
</dbReference>
<dbReference type="AlphaFoldDB" id="A0A2T5XTI8"/>
<evidence type="ECO:0000313" key="6">
    <source>
        <dbReference type="EMBL" id="PTX06183.1"/>
    </source>
</evidence>
<name>A0A2T5XTI8_9FLAO</name>
<dbReference type="EMBL" id="QBKG01000009">
    <property type="protein sequence ID" value="PTX06183.1"/>
    <property type="molecule type" value="Genomic_DNA"/>
</dbReference>
<comment type="caution">
    <text evidence="6">The sequence shown here is derived from an EMBL/GenBank/DDBJ whole genome shotgun (WGS) entry which is preliminary data.</text>
</comment>
<evidence type="ECO:0000256" key="3">
    <source>
        <dbReference type="ARBA" id="ARBA00022840"/>
    </source>
</evidence>
<dbReference type="InterPro" id="IPR002698">
    <property type="entry name" value="FTHF_cligase"/>
</dbReference>
<dbReference type="GO" id="GO:0009396">
    <property type="term" value="P:folic acid-containing compound biosynthetic process"/>
    <property type="evidence" value="ECO:0007669"/>
    <property type="project" value="TreeGrafter"/>
</dbReference>
<dbReference type="InterPro" id="IPR024185">
    <property type="entry name" value="FTHF_cligase-like_sf"/>
</dbReference>
<organism evidence="6 7">
    <name type="scientific">Capnocytophaga leadbetteri</name>
    <dbReference type="NCBI Taxonomy" id="327575"/>
    <lineage>
        <taxon>Bacteria</taxon>
        <taxon>Pseudomonadati</taxon>
        <taxon>Bacteroidota</taxon>
        <taxon>Flavobacteriia</taxon>
        <taxon>Flavobacteriales</taxon>
        <taxon>Flavobacteriaceae</taxon>
        <taxon>Capnocytophaga</taxon>
    </lineage>
</organism>
<proteinExistence type="inferred from homology"/>
<keyword evidence="6" id="KW-0436">Ligase</keyword>
<comment type="catalytic activity">
    <reaction evidence="5">
        <text>(6S)-5-formyl-5,6,7,8-tetrahydrofolate + ATP = (6R)-5,10-methenyltetrahydrofolate + ADP + phosphate</text>
        <dbReference type="Rhea" id="RHEA:10488"/>
        <dbReference type="ChEBI" id="CHEBI:30616"/>
        <dbReference type="ChEBI" id="CHEBI:43474"/>
        <dbReference type="ChEBI" id="CHEBI:57455"/>
        <dbReference type="ChEBI" id="CHEBI:57457"/>
        <dbReference type="ChEBI" id="CHEBI:456216"/>
        <dbReference type="EC" id="6.3.3.2"/>
    </reaction>
</comment>
<comment type="cofactor">
    <cofactor evidence="5">
        <name>Mg(2+)</name>
        <dbReference type="ChEBI" id="CHEBI:18420"/>
    </cofactor>
</comment>
<dbReference type="SUPFAM" id="SSF100950">
    <property type="entry name" value="NagB/RpiA/CoA transferase-like"/>
    <property type="match status" value="1"/>
</dbReference>
<dbReference type="PANTHER" id="PTHR23407:SF1">
    <property type="entry name" value="5-FORMYLTETRAHYDROFOLATE CYCLO-LIGASE"/>
    <property type="match status" value="1"/>
</dbReference>
<dbReference type="GO" id="GO:0046872">
    <property type="term" value="F:metal ion binding"/>
    <property type="evidence" value="ECO:0007669"/>
    <property type="project" value="UniProtKB-KW"/>
</dbReference>
<keyword evidence="3 4" id="KW-0067">ATP-binding</keyword>
<dbReference type="PIRSF" id="PIRSF006806">
    <property type="entry name" value="FTHF_cligase"/>
    <property type="match status" value="1"/>
</dbReference>
<evidence type="ECO:0000256" key="1">
    <source>
        <dbReference type="ARBA" id="ARBA00010638"/>
    </source>
</evidence>
<evidence type="ECO:0000256" key="4">
    <source>
        <dbReference type="PIRSR" id="PIRSR006806-1"/>
    </source>
</evidence>
<dbReference type="GO" id="GO:0035999">
    <property type="term" value="P:tetrahydrofolate interconversion"/>
    <property type="evidence" value="ECO:0007669"/>
    <property type="project" value="TreeGrafter"/>
</dbReference>
<feature type="binding site" evidence="4">
    <location>
        <begin position="132"/>
        <end position="140"/>
    </location>
    <ligand>
        <name>ATP</name>
        <dbReference type="ChEBI" id="CHEBI:30616"/>
    </ligand>
</feature>
<dbReference type="Gene3D" id="3.40.50.10420">
    <property type="entry name" value="NagB/RpiA/CoA transferase-like"/>
    <property type="match status" value="1"/>
</dbReference>
<keyword evidence="5" id="KW-0479">Metal-binding</keyword>
<dbReference type="Proteomes" id="UP000243985">
    <property type="component" value="Unassembled WGS sequence"/>
</dbReference>
<dbReference type="GeneID" id="84581050"/>
<dbReference type="Pfam" id="PF01812">
    <property type="entry name" value="5-FTHF_cyc-lig"/>
    <property type="match status" value="1"/>
</dbReference>
<dbReference type="InterPro" id="IPR037171">
    <property type="entry name" value="NagB/RpiA_transferase-like"/>
</dbReference>
<gene>
    <name evidence="6" type="ORF">C8P65_10959</name>
</gene>
<accession>A0A2T5XTI8</accession>
<evidence type="ECO:0000256" key="2">
    <source>
        <dbReference type="ARBA" id="ARBA00022741"/>
    </source>
</evidence>
<sequence length="196" mass="22328">MTKKEIRTLYKQKRSELTAAERDTMSMQIANQLLQLPIWQHHIYHLFLSIEKLCEINTEYILDILYGKDKQVVVPKINPETKTLTSIALTDETLLCTNHWGIAEPESGTIIPPNKIEVVFVPLLAYDLYGNRIGYGGGYYDRFLAECPANTLKIGLSYFAPASDFSNLCHLSDFPLDLTVTSTSVYQFTNLLFKIN</sequence>
<evidence type="ECO:0000313" key="7">
    <source>
        <dbReference type="Proteomes" id="UP000243985"/>
    </source>
</evidence>